<feature type="repeat" description="PPR" evidence="3">
    <location>
        <begin position="274"/>
        <end position="308"/>
    </location>
</feature>
<feature type="repeat" description="PPR" evidence="3">
    <location>
        <begin position="169"/>
        <end position="203"/>
    </location>
</feature>
<dbReference type="GO" id="GO:0006396">
    <property type="term" value="P:RNA processing"/>
    <property type="evidence" value="ECO:0007669"/>
    <property type="project" value="TreeGrafter"/>
</dbReference>
<evidence type="ECO:0000313" key="5">
    <source>
        <dbReference type="Proteomes" id="UP001153076"/>
    </source>
</evidence>
<feature type="repeat" description="PPR" evidence="3">
    <location>
        <begin position="414"/>
        <end position="448"/>
    </location>
</feature>
<dbReference type="NCBIfam" id="TIGR00756">
    <property type="entry name" value="PPR"/>
    <property type="match status" value="9"/>
</dbReference>
<evidence type="ECO:0000313" key="4">
    <source>
        <dbReference type="EMBL" id="KAJ8442415.1"/>
    </source>
</evidence>
<dbReference type="OrthoDB" id="185373at2759"/>
<feature type="repeat" description="PPR" evidence="3">
    <location>
        <begin position="344"/>
        <end position="378"/>
    </location>
</feature>
<dbReference type="PANTHER" id="PTHR47934:SF6">
    <property type="entry name" value="MITOCHONDRIAL GROUP I INTRON SPLICING FACTOR CCM1-RELATED"/>
    <property type="match status" value="1"/>
</dbReference>
<comment type="caution">
    <text evidence="4">The sequence shown here is derived from an EMBL/GenBank/DDBJ whole genome shotgun (WGS) entry which is preliminary data.</text>
</comment>
<dbReference type="GO" id="GO:0007005">
    <property type="term" value="P:mitochondrion organization"/>
    <property type="evidence" value="ECO:0007669"/>
    <property type="project" value="TreeGrafter"/>
</dbReference>
<dbReference type="AlphaFoldDB" id="A0A9Q1KF69"/>
<dbReference type="GO" id="GO:0003729">
    <property type="term" value="F:mRNA binding"/>
    <property type="evidence" value="ECO:0007669"/>
    <property type="project" value="TreeGrafter"/>
</dbReference>
<dbReference type="Pfam" id="PF13041">
    <property type="entry name" value="PPR_2"/>
    <property type="match status" value="3"/>
</dbReference>
<sequence length="591" mass="66576">MAKSPFFIFNSLRPNPKPYFLSPFQCFTTGSEPGNLTEVAGAICGIIRTRPRWEDTLISTFPSVNFSNPAILNEVLKLQNNVFLNVRLFHWLSSQSGFSPDPLVCKSLFDSLVEAKASVLAKSFIDAVPQFSMDPRSLESLIRVLCEDGYVDEALDLFHKLKSSGVCPSLGTWNSALAGSVRAKRTDVVWKLYGEMMDRGVTSDVETVGHLIQAFCIDNNVERGYELLCQIRDGGGIPGNVALNKLMSVLSKEGNFYRVSELLHLMIATNNNPDIYTYQEVINGLCKRKKVVEAYRIFNDLKTRGYAPDRVMYTTMINGLCRMRLLGKARKLWFEMMKKGMLPNEYTYNALIYGCCKMHLLEDAWKLHKEMSNKGCNLNTISYNILIAGLCKNRMASEACDLFEEMSRNGIIRDTITYNSLIRGLCSEGDLAKARILFEELVASGLQPSTSSYTPLIEHFCQVGSTQQALELWMDMVSKGVEPSIYNHECIIAGLCKDGSSVEGMQWLSEMLERKLIPRRMTFVSLIRCLLQQDKLDAAFLVVNSMLLTGYALGKSLCCSLLKDAEKLQLFVSCSCYYLPLPQREECHRLM</sequence>
<feature type="repeat" description="PPR" evidence="3">
    <location>
        <begin position="134"/>
        <end position="168"/>
    </location>
</feature>
<name>A0A9Q1KF69_9CARY</name>
<accession>A0A9Q1KF69</accession>
<dbReference type="PROSITE" id="PS51375">
    <property type="entry name" value="PPR"/>
    <property type="match status" value="9"/>
</dbReference>
<dbReference type="InterPro" id="IPR051114">
    <property type="entry name" value="Mito_RNA_Proc_CCM1"/>
</dbReference>
<protein>
    <recommendedName>
        <fullName evidence="6">Pentatricopeptide repeat-containing protein</fullName>
    </recommendedName>
</protein>
<evidence type="ECO:0008006" key="6">
    <source>
        <dbReference type="Google" id="ProtNLM"/>
    </source>
</evidence>
<dbReference type="EMBL" id="JAKOGI010000142">
    <property type="protein sequence ID" value="KAJ8442415.1"/>
    <property type="molecule type" value="Genomic_DNA"/>
</dbReference>
<dbReference type="InterPro" id="IPR011990">
    <property type="entry name" value="TPR-like_helical_dom_sf"/>
</dbReference>
<evidence type="ECO:0000256" key="3">
    <source>
        <dbReference type="PROSITE-ProRule" id="PRU00708"/>
    </source>
</evidence>
<reference evidence="4" key="1">
    <citation type="submission" date="2022-04" db="EMBL/GenBank/DDBJ databases">
        <title>Carnegiea gigantea Genome sequencing and assembly v2.</title>
        <authorList>
            <person name="Copetti D."/>
            <person name="Sanderson M.J."/>
            <person name="Burquez A."/>
            <person name="Wojciechowski M.F."/>
        </authorList>
    </citation>
    <scope>NUCLEOTIDE SEQUENCE</scope>
    <source>
        <strain evidence="4">SGP5-SGP5p</strain>
        <tissue evidence="4">Aerial part</tissue>
    </source>
</reference>
<dbReference type="Pfam" id="PF12854">
    <property type="entry name" value="PPR_1"/>
    <property type="match status" value="1"/>
</dbReference>
<dbReference type="InterPro" id="IPR002885">
    <property type="entry name" value="PPR_rpt"/>
</dbReference>
<gene>
    <name evidence="4" type="ORF">Cgig2_018671</name>
</gene>
<dbReference type="Gene3D" id="1.25.40.10">
    <property type="entry name" value="Tetratricopeptide repeat domain"/>
    <property type="match status" value="4"/>
</dbReference>
<evidence type="ECO:0000256" key="1">
    <source>
        <dbReference type="ARBA" id="ARBA00007626"/>
    </source>
</evidence>
<dbReference type="Pfam" id="PF01535">
    <property type="entry name" value="PPR"/>
    <property type="match status" value="2"/>
</dbReference>
<keyword evidence="5" id="KW-1185">Reference proteome</keyword>
<dbReference type="Proteomes" id="UP001153076">
    <property type="component" value="Unassembled WGS sequence"/>
</dbReference>
<evidence type="ECO:0000256" key="2">
    <source>
        <dbReference type="ARBA" id="ARBA00022737"/>
    </source>
</evidence>
<keyword evidence="2" id="KW-0677">Repeat</keyword>
<feature type="repeat" description="PPR" evidence="3">
    <location>
        <begin position="379"/>
        <end position="413"/>
    </location>
</feature>
<proteinExistence type="inferred from homology"/>
<dbReference type="GO" id="GO:0005739">
    <property type="term" value="C:mitochondrion"/>
    <property type="evidence" value="ECO:0007669"/>
    <property type="project" value="TreeGrafter"/>
</dbReference>
<dbReference type="PANTHER" id="PTHR47934">
    <property type="entry name" value="PENTATRICOPEPTIDE REPEAT-CONTAINING PROTEIN PET309, MITOCHONDRIAL"/>
    <property type="match status" value="1"/>
</dbReference>
<feature type="repeat" description="PPR" evidence="3">
    <location>
        <begin position="484"/>
        <end position="518"/>
    </location>
</feature>
<feature type="repeat" description="PPR" evidence="3">
    <location>
        <begin position="449"/>
        <end position="483"/>
    </location>
</feature>
<organism evidence="4 5">
    <name type="scientific">Carnegiea gigantea</name>
    <dbReference type="NCBI Taxonomy" id="171969"/>
    <lineage>
        <taxon>Eukaryota</taxon>
        <taxon>Viridiplantae</taxon>
        <taxon>Streptophyta</taxon>
        <taxon>Embryophyta</taxon>
        <taxon>Tracheophyta</taxon>
        <taxon>Spermatophyta</taxon>
        <taxon>Magnoliopsida</taxon>
        <taxon>eudicotyledons</taxon>
        <taxon>Gunneridae</taxon>
        <taxon>Pentapetalae</taxon>
        <taxon>Caryophyllales</taxon>
        <taxon>Cactineae</taxon>
        <taxon>Cactaceae</taxon>
        <taxon>Cactoideae</taxon>
        <taxon>Echinocereeae</taxon>
        <taxon>Carnegiea</taxon>
    </lineage>
</organism>
<feature type="repeat" description="PPR" evidence="3">
    <location>
        <begin position="309"/>
        <end position="343"/>
    </location>
</feature>
<comment type="similarity">
    <text evidence="1">Belongs to the PPR family. P subfamily.</text>
</comment>